<sequence length="160" mass="18361">MQFYYGPHMPLRILDEIEFWKHQEEEHTVVIHELVSGLEAPYVEALKKWGEALSVTHQQAVRYIESVVRAGHYVPEQLHQQVLHFVSYCLQQSLQFIELCRKIKTNSTAVSRNPTAKVVLDHIIRESEYFVGIAQLLLYGTHTASAAPRTDSSATLYDVP</sequence>
<dbReference type="AlphaFoldDB" id="A0A1Q5SL10"/>
<dbReference type="RefSeq" id="WP_074044708.1">
    <property type="nucleotide sequence ID" value="NZ_CP133076.1"/>
</dbReference>
<dbReference type="SUPFAM" id="SSF158430">
    <property type="entry name" value="Bacillus cereus metalloprotein-like"/>
    <property type="match status" value="1"/>
</dbReference>
<reference evidence="3" key="2">
    <citation type="submission" date="2017-01" db="EMBL/GenBank/DDBJ databases">
        <title>Genome sequencing and annotation of Geobacillus sp. 1017, a Hydrocarbon-Oxidizing Thermophilic Bacterium Isolated from a Heavy Oil Reservoir (China).</title>
        <authorList>
            <person name="Kadnikov V.V."/>
            <person name="Mardanov A.V."/>
            <person name="Poltaraus A.B."/>
            <person name="Sokolova D.S."/>
            <person name="Semenova E.M."/>
            <person name="Ravin N.V."/>
            <person name="Tourova T.P."/>
            <person name="Nazina T.N."/>
        </authorList>
    </citation>
    <scope>NUCLEOTIDE SEQUENCE [LARGE SCALE GENOMIC DNA]</scope>
    <source>
        <strain evidence="3">1017</strain>
    </source>
</reference>
<reference evidence="1 3" key="1">
    <citation type="submission" date="2016-11" db="EMBL/GenBank/DDBJ databases">
        <authorList>
            <person name="Kadnikov V."/>
            <person name="Nazina T."/>
        </authorList>
    </citation>
    <scope>NUCLEOTIDE SEQUENCE [LARGE SCALE GENOMIC DNA]</scope>
    <source>
        <strain evidence="1 3">1017</strain>
    </source>
</reference>
<dbReference type="Gene3D" id="1.20.1260.120">
    <property type="entry name" value="Protein of unknown function DUF2935"/>
    <property type="match status" value="1"/>
</dbReference>
<keyword evidence="4" id="KW-1185">Reference proteome</keyword>
<evidence type="ECO:0000313" key="2">
    <source>
        <dbReference type="EMBL" id="WMJ15143.1"/>
    </source>
</evidence>
<dbReference type="EMBL" id="MQMG01000069">
    <property type="protein sequence ID" value="OKO88709.1"/>
    <property type="molecule type" value="Genomic_DNA"/>
</dbReference>
<accession>A0A1Q5SL10</accession>
<evidence type="ECO:0000313" key="1">
    <source>
        <dbReference type="EMBL" id="OKO88709.1"/>
    </source>
</evidence>
<gene>
    <name evidence="1" type="ORF">BRO54_3575</name>
    <name evidence="2" type="ORF">RA955_09810</name>
</gene>
<name>A0A1Q5SL10_9BACL</name>
<dbReference type="Pfam" id="PF11155">
    <property type="entry name" value="DUF2935"/>
    <property type="match status" value="1"/>
</dbReference>
<evidence type="ECO:0000313" key="4">
    <source>
        <dbReference type="Proteomes" id="UP001223761"/>
    </source>
</evidence>
<proteinExistence type="predicted"/>
<organism evidence="1 3">
    <name type="scientific">Geobacillus proteiniphilus</name>
    <dbReference type="NCBI Taxonomy" id="860353"/>
    <lineage>
        <taxon>Bacteria</taxon>
        <taxon>Bacillati</taxon>
        <taxon>Bacillota</taxon>
        <taxon>Bacilli</taxon>
        <taxon>Bacillales</taxon>
        <taxon>Anoxybacillaceae</taxon>
        <taxon>Geobacillus</taxon>
    </lineage>
</organism>
<reference evidence="2 4" key="4">
    <citation type="submission" date="2023-08" db="EMBL/GenBank/DDBJ databases">
        <title>Genome sequencing of the thermostable Gram positive bacteria Geobacillus proteiniphilus strain T-6.</title>
        <authorList>
            <person name="Shulami S."/>
            <person name="Shoham Y."/>
        </authorList>
    </citation>
    <scope>NUCLEOTIDE SEQUENCE [LARGE SCALE GENOMIC DNA]</scope>
    <source>
        <strain evidence="2 4">T-6</strain>
    </source>
</reference>
<evidence type="ECO:0000313" key="3">
    <source>
        <dbReference type="Proteomes" id="UP000186030"/>
    </source>
</evidence>
<reference evidence="1" key="3">
    <citation type="journal article" date="2019" name="Int. J. Syst. Evol. Microbiol.">
        <title>Geobacillus proteiniphilus sp. nov., a thermophilic bacterium isolated from a high-temperature heavy oil reservoir in China.</title>
        <authorList>
            <person name="Semenova E.M."/>
            <person name="Sokolova D.S."/>
            <person name="Grouzdev D.S."/>
            <person name="Poltaraus A.B."/>
            <person name="Vinokurova N.G."/>
            <person name="Tourova T.P."/>
            <person name="Nazina T.N."/>
        </authorList>
    </citation>
    <scope>NUCLEOTIDE SEQUENCE</scope>
    <source>
        <strain evidence="1">1017</strain>
    </source>
</reference>
<dbReference type="EMBL" id="CP133076">
    <property type="protein sequence ID" value="WMJ15143.1"/>
    <property type="molecule type" value="Genomic_DNA"/>
</dbReference>
<dbReference type="Proteomes" id="UP001223761">
    <property type="component" value="Chromosome"/>
</dbReference>
<protein>
    <submittedName>
        <fullName evidence="2">DUF2935 domain-containing protein</fullName>
    </submittedName>
</protein>
<dbReference type="Proteomes" id="UP000186030">
    <property type="component" value="Unassembled WGS sequence"/>
</dbReference>
<dbReference type="InterPro" id="IPR021328">
    <property type="entry name" value="CotB-like"/>
</dbReference>